<dbReference type="RefSeq" id="WP_084665083.1">
    <property type="nucleotide sequence ID" value="NZ_LT838272.1"/>
</dbReference>
<dbReference type="AlphaFoldDB" id="A0A1W1VSQ8"/>
<protein>
    <submittedName>
        <fullName evidence="2">Uncharacterized protein</fullName>
    </submittedName>
</protein>
<dbReference type="STRING" id="698762.SAMN00808754_1467"/>
<feature type="transmembrane region" description="Helical" evidence="1">
    <location>
        <begin position="72"/>
        <end position="93"/>
    </location>
</feature>
<keyword evidence="3" id="KW-1185">Reference proteome</keyword>
<name>A0A1W1VSQ8_9FIRM</name>
<keyword evidence="1" id="KW-0472">Membrane</keyword>
<keyword evidence="1" id="KW-0812">Transmembrane</keyword>
<evidence type="ECO:0000313" key="3">
    <source>
        <dbReference type="Proteomes" id="UP000192569"/>
    </source>
</evidence>
<accession>A0A1W1VSQ8</accession>
<organism evidence="2 3">
    <name type="scientific">Thermanaeromonas toyohensis ToBE</name>
    <dbReference type="NCBI Taxonomy" id="698762"/>
    <lineage>
        <taxon>Bacteria</taxon>
        <taxon>Bacillati</taxon>
        <taxon>Bacillota</taxon>
        <taxon>Clostridia</taxon>
        <taxon>Neomoorellales</taxon>
        <taxon>Neomoorellaceae</taxon>
        <taxon>Thermanaeromonas</taxon>
    </lineage>
</organism>
<dbReference type="EMBL" id="LT838272">
    <property type="protein sequence ID" value="SMB96366.1"/>
    <property type="molecule type" value="Genomic_DNA"/>
</dbReference>
<dbReference type="Proteomes" id="UP000192569">
    <property type="component" value="Chromosome I"/>
</dbReference>
<proteinExistence type="predicted"/>
<feature type="transmembrane region" description="Helical" evidence="1">
    <location>
        <begin position="44"/>
        <end position="65"/>
    </location>
</feature>
<keyword evidence="1" id="KW-1133">Transmembrane helix</keyword>
<feature type="transmembrane region" description="Helical" evidence="1">
    <location>
        <begin position="125"/>
        <end position="142"/>
    </location>
</feature>
<evidence type="ECO:0000313" key="2">
    <source>
        <dbReference type="EMBL" id="SMB96366.1"/>
    </source>
</evidence>
<gene>
    <name evidence="2" type="ORF">SAMN00808754_1467</name>
</gene>
<evidence type="ECO:0000256" key="1">
    <source>
        <dbReference type="SAM" id="Phobius"/>
    </source>
</evidence>
<sequence>MAWIAAWVAGGMAAQFKGCLLGLLGAVVCAVAFPSTDDREGPTVFSAVHYAVAVLGTAWALAAVFGVSKVVVVSAAAYLATLFICEEIGIVLWETGLQLPWMKAPLRGLAIVTGLALRRRVPAKLWGLLVTVSTVAVALWTVESVLRWYGLIPPNLLIKGGL</sequence>
<reference evidence="2 3" key="1">
    <citation type="submission" date="2017-04" db="EMBL/GenBank/DDBJ databases">
        <authorList>
            <person name="Afonso C.L."/>
            <person name="Miller P.J."/>
            <person name="Scott M.A."/>
            <person name="Spackman E."/>
            <person name="Goraichik I."/>
            <person name="Dimitrov K.M."/>
            <person name="Suarez D.L."/>
            <person name="Swayne D.E."/>
        </authorList>
    </citation>
    <scope>NUCLEOTIDE SEQUENCE [LARGE SCALE GENOMIC DNA]</scope>
    <source>
        <strain evidence="2 3">ToBE</strain>
    </source>
</reference>